<organism evidence="1 2">
    <name type="scientific">Aspergillus brunneoviolaceus CBS 621.78</name>
    <dbReference type="NCBI Taxonomy" id="1450534"/>
    <lineage>
        <taxon>Eukaryota</taxon>
        <taxon>Fungi</taxon>
        <taxon>Dikarya</taxon>
        <taxon>Ascomycota</taxon>
        <taxon>Pezizomycotina</taxon>
        <taxon>Eurotiomycetes</taxon>
        <taxon>Eurotiomycetidae</taxon>
        <taxon>Eurotiales</taxon>
        <taxon>Aspergillaceae</taxon>
        <taxon>Aspergillus</taxon>
        <taxon>Aspergillus subgen. Circumdati</taxon>
    </lineage>
</organism>
<protein>
    <submittedName>
        <fullName evidence="1">Uncharacterized protein</fullName>
    </submittedName>
</protein>
<sequence length="399" mass="44915">MSQPTTAMLPQLPNELHLHYASYLNGQSIFRLSKTCKALRAVFRDEAQRIIKHVEADALTYDHYWDGVRVPEDHPDIFVHVRDHQNACTLTYEYGIGTGSDWEDAVREGNGEEIQRFLEAGLMPTVRSRGLRGPLLHGVIKCQKAFREDITTLRLLLEVGARPNALDYNGRTALDAGRTFDPSPAYAAWLELILVYGGKARELHVLAMLYRAGSVHGNHDGNGNGLEHGSRLVRKAIANGTNVVRAEFSTEQVCDLVGLVPELLDLVDGRGQTAMDDIMKDRPAVARSLEQTKHPGIEKVRDTWITRQGGKRYCRILNAPELWEYLESLEAIEPDLQSLQEEAVQLSFDDIMKYHPAVALYMEVIDHPRIDDLANTWIMERGREIYQEALDGHDPACVA</sequence>
<dbReference type="EMBL" id="KZ825362">
    <property type="protein sequence ID" value="RAH43469.1"/>
    <property type="molecule type" value="Genomic_DNA"/>
</dbReference>
<keyword evidence="2" id="KW-1185">Reference proteome</keyword>
<proteinExistence type="predicted"/>
<evidence type="ECO:0000313" key="1">
    <source>
        <dbReference type="EMBL" id="RAH43469.1"/>
    </source>
</evidence>
<dbReference type="Proteomes" id="UP000249057">
    <property type="component" value="Unassembled WGS sequence"/>
</dbReference>
<name>A0ACD1G2H8_9EURO</name>
<accession>A0ACD1G2H8</accession>
<gene>
    <name evidence="1" type="ORF">BO95DRAFT_465857</name>
</gene>
<reference evidence="1" key="1">
    <citation type="submission" date="2018-02" db="EMBL/GenBank/DDBJ databases">
        <title>The genomes of Aspergillus section Nigri reveals drivers in fungal speciation.</title>
        <authorList>
            <consortium name="DOE Joint Genome Institute"/>
            <person name="Vesth T.C."/>
            <person name="Nybo J."/>
            <person name="Theobald S."/>
            <person name="Brandl J."/>
            <person name="Frisvad J.C."/>
            <person name="Nielsen K.F."/>
            <person name="Lyhne E.K."/>
            <person name="Kogle M.E."/>
            <person name="Kuo A."/>
            <person name="Riley R."/>
            <person name="Clum A."/>
            <person name="Nolan M."/>
            <person name="Lipzen A."/>
            <person name="Salamov A."/>
            <person name="Henrissat B."/>
            <person name="Wiebenga A."/>
            <person name="De vries R.P."/>
            <person name="Grigoriev I.V."/>
            <person name="Mortensen U.H."/>
            <person name="Andersen M.R."/>
            <person name="Baker S.E."/>
        </authorList>
    </citation>
    <scope>NUCLEOTIDE SEQUENCE</scope>
    <source>
        <strain evidence="1">CBS 621.78</strain>
    </source>
</reference>
<evidence type="ECO:0000313" key="2">
    <source>
        <dbReference type="Proteomes" id="UP000249057"/>
    </source>
</evidence>